<dbReference type="Gene3D" id="2.40.50.100">
    <property type="match status" value="1"/>
</dbReference>
<dbReference type="GO" id="GO:0015562">
    <property type="term" value="F:efflux transmembrane transporter activity"/>
    <property type="evidence" value="ECO:0007669"/>
    <property type="project" value="InterPro"/>
</dbReference>
<keyword evidence="2" id="KW-0175">Coiled coil</keyword>
<protein>
    <submittedName>
        <fullName evidence="4">Efflux transporter, RND family, MFP subunit</fullName>
    </submittedName>
</protein>
<dbReference type="Gene3D" id="2.40.30.170">
    <property type="match status" value="1"/>
</dbReference>
<evidence type="ECO:0000313" key="5">
    <source>
        <dbReference type="Proteomes" id="UP000018439"/>
    </source>
</evidence>
<dbReference type="EMBL" id="CM001167">
    <property type="protein sequence ID" value="EGJ72421.1"/>
    <property type="molecule type" value="Genomic_DNA"/>
</dbReference>
<dbReference type="Gene3D" id="1.10.287.470">
    <property type="entry name" value="Helix hairpin bin"/>
    <property type="match status" value="1"/>
</dbReference>
<keyword evidence="3" id="KW-0472">Membrane</keyword>
<organism evidence="4 5">
    <name type="scientific">Bacteroides coprosuis DSM 18011</name>
    <dbReference type="NCBI Taxonomy" id="679937"/>
    <lineage>
        <taxon>Bacteria</taxon>
        <taxon>Pseudomonadati</taxon>
        <taxon>Bacteroidota</taxon>
        <taxon>Bacteroidia</taxon>
        <taxon>Bacteroidales</taxon>
        <taxon>Bacteroidaceae</taxon>
        <taxon>Bacteroides</taxon>
    </lineage>
</organism>
<sequence>MKKYIKYAVFIIIGLLFIQTFVFLYKKSQPKKVMYETVQPQVKDIEKSTVATGTVEPRDEVLIKPQISGIIDKLYKEAGQTVKKDEIIARVKVIPELGQLSSTESRVNTARVNLRQAEKDHERMTALFEKGLISKEEYEKDKVTIDNARIEYQAAKDSYDIVKEGFSKSQADLSNTLIRSTIDGLILDIPIKEGNSVILSNNFNDGTTIATVANMDDLIFKGYIDETEVGKVHEGMNVKLSIGALQNFVFDATLEYISPKAKLENGANLFEIKAAVERPDSVFIRSGYSANATIVLNAATQILTVPERVVEMSNDSAFVWVEVQAGENQKFEKKSILVGLSNGIDIEVKNGLTTEEKLRGLPIN</sequence>
<comment type="similarity">
    <text evidence="1">Belongs to the membrane fusion protein (MFP) (TC 8.A.1) family.</text>
</comment>
<feature type="coiled-coil region" evidence="2">
    <location>
        <begin position="100"/>
        <end position="127"/>
    </location>
</feature>
<keyword evidence="5" id="KW-1185">Reference proteome</keyword>
<dbReference type="HOGENOM" id="CLU_018816_14_1_10"/>
<dbReference type="InterPro" id="IPR006143">
    <property type="entry name" value="RND_pump_MFP"/>
</dbReference>
<keyword evidence="3" id="KW-1133">Transmembrane helix</keyword>
<dbReference type="AlphaFoldDB" id="F3ZUH3"/>
<keyword evidence="3" id="KW-0812">Transmembrane</keyword>
<dbReference type="eggNOG" id="COG0845">
    <property type="taxonomic scope" value="Bacteria"/>
</dbReference>
<evidence type="ECO:0000256" key="3">
    <source>
        <dbReference type="SAM" id="Phobius"/>
    </source>
</evidence>
<proteinExistence type="inferred from homology"/>
<evidence type="ECO:0000256" key="1">
    <source>
        <dbReference type="ARBA" id="ARBA00009477"/>
    </source>
</evidence>
<dbReference type="STRING" id="679937.Bcop_2260"/>
<dbReference type="PANTHER" id="PTHR30469">
    <property type="entry name" value="MULTIDRUG RESISTANCE PROTEIN MDTA"/>
    <property type="match status" value="1"/>
</dbReference>
<gene>
    <name evidence="4" type="ORF">Bcop_2260</name>
</gene>
<dbReference type="Proteomes" id="UP000018439">
    <property type="component" value="Chromosome"/>
</dbReference>
<dbReference type="OrthoDB" id="9809068at2"/>
<dbReference type="GO" id="GO:1990281">
    <property type="term" value="C:efflux pump complex"/>
    <property type="evidence" value="ECO:0007669"/>
    <property type="project" value="TreeGrafter"/>
</dbReference>
<evidence type="ECO:0000313" key="4">
    <source>
        <dbReference type="EMBL" id="EGJ72421.1"/>
    </source>
</evidence>
<dbReference type="SUPFAM" id="SSF111369">
    <property type="entry name" value="HlyD-like secretion proteins"/>
    <property type="match status" value="1"/>
</dbReference>
<name>F3ZUH3_9BACE</name>
<dbReference type="PANTHER" id="PTHR30469:SF33">
    <property type="entry name" value="SLR1207 PROTEIN"/>
    <property type="match status" value="1"/>
</dbReference>
<evidence type="ECO:0000256" key="2">
    <source>
        <dbReference type="SAM" id="Coils"/>
    </source>
</evidence>
<feature type="transmembrane region" description="Helical" evidence="3">
    <location>
        <begin position="7"/>
        <end position="25"/>
    </location>
</feature>
<accession>F3ZUH3</accession>
<dbReference type="Gene3D" id="2.40.420.20">
    <property type="match status" value="1"/>
</dbReference>
<reference evidence="4 5" key="1">
    <citation type="journal article" date="2011" name="Stand. Genomic Sci.">
        <title>Non-contiguous finished genome sequence of Bacteroides coprosuis type strain (PC139).</title>
        <authorList>
            <person name="Land M."/>
            <person name="Held B."/>
            <person name="Gronow S."/>
            <person name="Abt B."/>
            <person name="Lucas S."/>
            <person name="Del Rio T.G."/>
            <person name="Nolan M."/>
            <person name="Tice H."/>
            <person name="Cheng J.F."/>
            <person name="Pitluck S."/>
            <person name="Liolios K."/>
            <person name="Pagani I."/>
            <person name="Ivanova N."/>
            <person name="Mavromatis K."/>
            <person name="Mikhailova N."/>
            <person name="Pati A."/>
            <person name="Tapia R."/>
            <person name="Han C."/>
            <person name="Goodwin L."/>
            <person name="Chen A."/>
            <person name="Palaniappan K."/>
            <person name="Hauser L."/>
            <person name="Brambilla E.M."/>
            <person name="Rohde M."/>
            <person name="Goker M."/>
            <person name="Detter J.C."/>
            <person name="Woyke T."/>
            <person name="Bristow J."/>
            <person name="Eisen J.A."/>
            <person name="Markowitz V."/>
            <person name="Hugenholtz P."/>
            <person name="Kyrpides N.C."/>
            <person name="Klenk H.P."/>
            <person name="Lapidus A."/>
        </authorList>
    </citation>
    <scope>NUCLEOTIDE SEQUENCE</scope>
    <source>
        <strain evidence="4 5">DSM 18011</strain>
    </source>
</reference>
<dbReference type="NCBIfam" id="TIGR01730">
    <property type="entry name" value="RND_mfp"/>
    <property type="match status" value="1"/>
</dbReference>